<dbReference type="Proteomes" id="UP001152178">
    <property type="component" value="Unassembled WGS sequence"/>
</dbReference>
<accession>A0ABT4QXU3</accession>
<dbReference type="RefSeq" id="WP_269906740.1">
    <property type="nucleotide sequence ID" value="NZ_JAPFQA010000008.1"/>
</dbReference>
<evidence type="ECO:0000313" key="1">
    <source>
        <dbReference type="EMBL" id="MCZ8546383.1"/>
    </source>
</evidence>
<organism evidence="1 2">
    <name type="scientific">Mesorhizobium qingshengii</name>
    <dbReference type="NCBI Taxonomy" id="1165689"/>
    <lineage>
        <taxon>Bacteria</taxon>
        <taxon>Pseudomonadati</taxon>
        <taxon>Pseudomonadota</taxon>
        <taxon>Alphaproteobacteria</taxon>
        <taxon>Hyphomicrobiales</taxon>
        <taxon>Phyllobacteriaceae</taxon>
        <taxon>Mesorhizobium</taxon>
    </lineage>
</organism>
<name>A0ABT4QXU3_9HYPH</name>
<reference evidence="1" key="1">
    <citation type="submission" date="2022-11" db="EMBL/GenBank/DDBJ databases">
        <authorList>
            <person name="Coimbra C."/>
        </authorList>
    </citation>
    <scope>NUCLEOTIDE SEQUENCE</scope>
    <source>
        <strain evidence="1">Jales19</strain>
    </source>
</reference>
<protein>
    <submittedName>
        <fullName evidence="1">Uncharacterized protein</fullName>
    </submittedName>
</protein>
<sequence length="661" mass="72363">MTLNALLKDKGIQTAVIIDDAYDEVPKASDIDADAWSTFFADAGAYEDVLVELFPDYENIDGSQLIHSDAFVTAVWKGKEGLAALASELFTDYENNKKADTKFLADLEVALGTFGITPIRMGRTVVEAAKTADLIFADLFLGNLQEPDDIAQSITLVKELMVARQASPPPVVLMSRSHLLNDKRADFRDQAKLLGALFRFYRKDDLLKADNLPRTLERLATHLVDAVKIATFLSNYEGSLKEAAARFFKTVRRLDLSDYGEISQLLLNFEGQPLGSYLVDVFDSALQFEIEADGPTIEAARALEEVDLSLYPAPHIAGTSDLQHLVHQTVWQHRARLGVATNKLEPSIAFGDVFLRRDYPANSQEKDLRDAFIVMTPACDLVREEGTKRILLLAGDVSPLTHTSWDYGNSLTTPLGRLEDGSAIRLEWDAKDLRSENRAAIGKLLAADGPYFLFQRMRENYALDLQQSLLTRLGRVGLPAKMPATFPVTVTVSYFDDTKTLQTLNLPTLAQDGAVCYLGRDEDNAENARLVMTEAAIDELMAAVAAIPDDKVIPKGKDPLKALKTTDTLARLLQRGLPLGKLAGGYGEIRSHEKPADGTKPPLLGFITRNPEAKQNNQNGGVLITVEHDSIFIAANVSAQIAETAVFEEAVAAQSGGEVAG</sequence>
<comment type="caution">
    <text evidence="1">The sequence shown here is derived from an EMBL/GenBank/DDBJ whole genome shotgun (WGS) entry which is preliminary data.</text>
</comment>
<evidence type="ECO:0000313" key="2">
    <source>
        <dbReference type="Proteomes" id="UP001152178"/>
    </source>
</evidence>
<keyword evidence="2" id="KW-1185">Reference proteome</keyword>
<gene>
    <name evidence="1" type="ORF">OOJ09_19515</name>
</gene>
<dbReference type="EMBL" id="JAPFQA010000008">
    <property type="protein sequence ID" value="MCZ8546383.1"/>
    <property type="molecule type" value="Genomic_DNA"/>
</dbReference>
<proteinExistence type="predicted"/>